<accession>A0A498Q4Y6</accession>
<evidence type="ECO:0000313" key="3">
    <source>
        <dbReference type="Proteomes" id="UP000267289"/>
    </source>
</evidence>
<reference evidence="2 3" key="1">
    <citation type="submission" date="2018-09" db="EMBL/GenBank/DDBJ databases">
        <authorList>
            <person name="Tagini F."/>
        </authorList>
    </citation>
    <scope>NUCLEOTIDE SEQUENCE [LARGE SCALE GENOMIC DNA]</scope>
    <source>
        <strain evidence="2 3">MK13</strain>
    </source>
</reference>
<evidence type="ECO:0000256" key="1">
    <source>
        <dbReference type="SAM" id="MobiDB-lite"/>
    </source>
</evidence>
<feature type="compositionally biased region" description="Polar residues" evidence="1">
    <location>
        <begin position="32"/>
        <end position="42"/>
    </location>
</feature>
<protein>
    <submittedName>
        <fullName evidence="2">Uncharacterized protein</fullName>
    </submittedName>
</protein>
<dbReference type="AlphaFoldDB" id="A0A498Q4Y6"/>
<evidence type="ECO:0000313" key="2">
    <source>
        <dbReference type="EMBL" id="VBA38880.1"/>
    </source>
</evidence>
<keyword evidence="3" id="KW-1185">Reference proteome</keyword>
<proteinExistence type="predicted"/>
<dbReference type="Proteomes" id="UP000267289">
    <property type="component" value="Unassembled WGS sequence"/>
</dbReference>
<feature type="region of interest" description="Disordered" evidence="1">
    <location>
        <begin position="23"/>
        <end position="49"/>
    </location>
</feature>
<organism evidence="2 3">
    <name type="scientific">Mycobacterium innocens</name>
    <dbReference type="NCBI Taxonomy" id="2341083"/>
    <lineage>
        <taxon>Bacteria</taxon>
        <taxon>Bacillati</taxon>
        <taxon>Actinomycetota</taxon>
        <taxon>Actinomycetes</taxon>
        <taxon>Mycobacteriales</taxon>
        <taxon>Mycobacteriaceae</taxon>
        <taxon>Mycobacterium</taxon>
    </lineage>
</organism>
<name>A0A498Q4Y6_9MYCO</name>
<dbReference type="EMBL" id="UPHQ01000103">
    <property type="protein sequence ID" value="VBA38880.1"/>
    <property type="molecule type" value="Genomic_DNA"/>
</dbReference>
<gene>
    <name evidence="2" type="ORF">LAUMK13_02331</name>
</gene>
<sequence length="49" mass="5021">MDMSYKGIWGYAPLIVSLANTADTSTSNSTARMSPSSATSPANVPDPTG</sequence>